<dbReference type="OMA" id="FRDTLCY"/>
<dbReference type="SUPFAM" id="SSF47954">
    <property type="entry name" value="Cyclin-like"/>
    <property type="match status" value="1"/>
</dbReference>
<dbReference type="GO" id="GO:0051301">
    <property type="term" value="P:cell division"/>
    <property type="evidence" value="ECO:0007669"/>
    <property type="project" value="UniProtKB-KW"/>
</dbReference>
<dbReference type="InterPro" id="IPR036915">
    <property type="entry name" value="Cyclin-like_sf"/>
</dbReference>
<dbReference type="FunFam" id="1.10.472.10:FF:000010">
    <property type="entry name" value="G1/S-specific cyclin Cln1"/>
    <property type="match status" value="1"/>
</dbReference>
<gene>
    <name evidence="6" type="ORF">TVY486_0600860</name>
</gene>
<evidence type="ECO:0000256" key="4">
    <source>
        <dbReference type="RuleBase" id="RU000383"/>
    </source>
</evidence>
<dbReference type="Pfam" id="PF00134">
    <property type="entry name" value="Cyclin_N"/>
    <property type="match status" value="1"/>
</dbReference>
<dbReference type="VEuPathDB" id="TriTrypDB:TvY486_0600860"/>
<protein>
    <submittedName>
        <fullName evidence="6">Putative cyclin 3</fullName>
    </submittedName>
</protein>
<evidence type="ECO:0000256" key="1">
    <source>
        <dbReference type="ARBA" id="ARBA00022618"/>
    </source>
</evidence>
<dbReference type="EMBL" id="HE573022">
    <property type="protein sequence ID" value="CCC48295.1"/>
    <property type="molecule type" value="Genomic_DNA"/>
</dbReference>
<dbReference type="AlphaFoldDB" id="G0TWF7"/>
<dbReference type="GO" id="GO:0051726">
    <property type="term" value="P:regulation of cell cycle"/>
    <property type="evidence" value="ECO:0007669"/>
    <property type="project" value="UniProtKB-ARBA"/>
</dbReference>
<reference evidence="6" key="1">
    <citation type="journal article" date="2012" name="Proc. Natl. Acad. Sci. U.S.A.">
        <title>Antigenic diversity is generated by distinct evolutionary mechanisms in African trypanosome species.</title>
        <authorList>
            <person name="Jackson A.P."/>
            <person name="Berry A."/>
            <person name="Aslett M."/>
            <person name="Allison H.C."/>
            <person name="Burton P."/>
            <person name="Vavrova-Anderson J."/>
            <person name="Brown R."/>
            <person name="Browne H."/>
            <person name="Corton N."/>
            <person name="Hauser H."/>
            <person name="Gamble J."/>
            <person name="Gilderthorp R."/>
            <person name="Marcello L."/>
            <person name="McQuillan J."/>
            <person name="Otto T.D."/>
            <person name="Quail M.A."/>
            <person name="Sanders M.J."/>
            <person name="van Tonder A."/>
            <person name="Ginger M.L."/>
            <person name="Field M.C."/>
            <person name="Barry J.D."/>
            <person name="Hertz-Fowler C."/>
            <person name="Berriman M."/>
        </authorList>
    </citation>
    <scope>NUCLEOTIDE SEQUENCE</scope>
    <source>
        <strain evidence="6">Y486</strain>
    </source>
</reference>
<dbReference type="InterPro" id="IPR006671">
    <property type="entry name" value="Cyclin_N"/>
</dbReference>
<dbReference type="PANTHER" id="PTHR10177">
    <property type="entry name" value="CYCLINS"/>
    <property type="match status" value="1"/>
</dbReference>
<dbReference type="Gene3D" id="1.10.472.10">
    <property type="entry name" value="Cyclin-like"/>
    <property type="match status" value="1"/>
</dbReference>
<sequence>MADVSIRSTITVSSIQLRFGAQSSIDYRSLPGEEGTGSVATIFNNMRKTETPPVLDIKKLHGTVYSPKNRKIITSWLRDVCWTLHLKTTTLCLAIQLTDAYTIENHQTVPLDKCQLVAVTCLWDAAKYEEMDDRLPSLHRLVRICDNVYTADDILDMEEKILNSFKWRLPHTTVVRHLYLQFHLIGSEDLVVRNPAVDKATNDIVSLQLLIENKDEHVWKPFSSRAGCTIKDLIPQLCATVGMAVTASVEVFQVFGANPLVLQRIPQDTSLGSLSMDCLNLTRLFLSNGRVNYAFIERGPFIMPRTINKRFLNQCEVLIQEVVIHVEFLQVHSYVRALGALLLAMCIMATDMAEVVRAIRYVQNKLDISPGKSAAVARMLTTKYREVLKEAQQQHNLPDIPENIIARVDMCAAKKTT</sequence>
<keyword evidence="1" id="KW-0132">Cell division</keyword>
<comment type="similarity">
    <text evidence="4">Belongs to the cyclin family.</text>
</comment>
<name>G0TWF7_TRYVY</name>
<evidence type="ECO:0000313" key="6">
    <source>
        <dbReference type="EMBL" id="CCC48295.1"/>
    </source>
</evidence>
<evidence type="ECO:0000256" key="3">
    <source>
        <dbReference type="ARBA" id="ARBA00023306"/>
    </source>
</evidence>
<accession>G0TWF7</accession>
<keyword evidence="2 4" id="KW-0195">Cyclin</keyword>
<organism evidence="6">
    <name type="scientific">Trypanosoma vivax (strain Y486)</name>
    <dbReference type="NCBI Taxonomy" id="1055687"/>
    <lineage>
        <taxon>Eukaryota</taxon>
        <taxon>Discoba</taxon>
        <taxon>Euglenozoa</taxon>
        <taxon>Kinetoplastea</taxon>
        <taxon>Metakinetoplastina</taxon>
        <taxon>Trypanosomatida</taxon>
        <taxon>Trypanosomatidae</taxon>
        <taxon>Trypanosoma</taxon>
        <taxon>Duttonella</taxon>
    </lineage>
</organism>
<evidence type="ECO:0000259" key="5">
    <source>
        <dbReference type="SMART" id="SM00385"/>
    </source>
</evidence>
<dbReference type="SMART" id="SM00385">
    <property type="entry name" value="CYCLIN"/>
    <property type="match status" value="1"/>
</dbReference>
<dbReference type="InterPro" id="IPR039361">
    <property type="entry name" value="Cyclin"/>
</dbReference>
<dbReference type="InterPro" id="IPR013763">
    <property type="entry name" value="Cyclin-like_dom"/>
</dbReference>
<proteinExistence type="inferred from homology"/>
<evidence type="ECO:0000256" key="2">
    <source>
        <dbReference type="ARBA" id="ARBA00023127"/>
    </source>
</evidence>
<feature type="domain" description="Cyclin-like" evidence="5">
    <location>
        <begin position="75"/>
        <end position="163"/>
    </location>
</feature>
<keyword evidence="3" id="KW-0131">Cell cycle</keyword>
<dbReference type="GO" id="GO:0019887">
    <property type="term" value="F:protein kinase regulator activity"/>
    <property type="evidence" value="ECO:0007669"/>
    <property type="project" value="UniProtKB-ARBA"/>
</dbReference>